<dbReference type="GO" id="GO:0007268">
    <property type="term" value="P:chemical synaptic transmission"/>
    <property type="evidence" value="ECO:0007669"/>
    <property type="project" value="InterPro"/>
</dbReference>
<dbReference type="InterPro" id="IPR033545">
    <property type="entry name" value="CEP89"/>
</dbReference>
<name>A0A336N203_CULSO</name>
<feature type="compositionally biased region" description="Basic and acidic residues" evidence="2">
    <location>
        <begin position="495"/>
        <end position="524"/>
    </location>
</feature>
<gene>
    <name evidence="3" type="primary">CSON010455</name>
</gene>
<dbReference type="Gene3D" id="1.10.287.1490">
    <property type="match status" value="1"/>
</dbReference>
<organism evidence="3">
    <name type="scientific">Culicoides sonorensis</name>
    <name type="common">Biting midge</name>
    <dbReference type="NCBI Taxonomy" id="179676"/>
    <lineage>
        <taxon>Eukaryota</taxon>
        <taxon>Metazoa</taxon>
        <taxon>Ecdysozoa</taxon>
        <taxon>Arthropoda</taxon>
        <taxon>Hexapoda</taxon>
        <taxon>Insecta</taxon>
        <taxon>Pterygota</taxon>
        <taxon>Neoptera</taxon>
        <taxon>Endopterygota</taxon>
        <taxon>Diptera</taxon>
        <taxon>Nematocera</taxon>
        <taxon>Chironomoidea</taxon>
        <taxon>Ceratopogonidae</taxon>
        <taxon>Ceratopogoninae</taxon>
        <taxon>Culicoides</taxon>
        <taxon>Monoculicoides</taxon>
    </lineage>
</organism>
<dbReference type="GO" id="GO:0007005">
    <property type="term" value="P:mitochondrion organization"/>
    <property type="evidence" value="ECO:0007669"/>
    <property type="project" value="InterPro"/>
</dbReference>
<dbReference type="EMBL" id="UFQT01004251">
    <property type="protein sequence ID" value="SSX35599.1"/>
    <property type="molecule type" value="Genomic_DNA"/>
</dbReference>
<feature type="compositionally biased region" description="Basic and acidic residues" evidence="2">
    <location>
        <begin position="26"/>
        <end position="44"/>
    </location>
</feature>
<keyword evidence="1" id="KW-0175">Coiled coil</keyword>
<dbReference type="PANTHER" id="PTHR36170">
    <property type="entry name" value="CENTROSOMAL PROTEIN OF 89 KDA"/>
    <property type="match status" value="1"/>
</dbReference>
<reference evidence="3" key="1">
    <citation type="submission" date="2018-07" db="EMBL/GenBank/DDBJ databases">
        <authorList>
            <person name="Quirk P.G."/>
            <person name="Krulwich T.A."/>
        </authorList>
    </citation>
    <scope>NUCLEOTIDE SEQUENCE</scope>
</reference>
<proteinExistence type="predicted"/>
<feature type="coiled-coil region" evidence="1">
    <location>
        <begin position="373"/>
        <end position="421"/>
    </location>
</feature>
<dbReference type="VEuPathDB" id="VectorBase:CSON010455"/>
<dbReference type="OMA" id="RYNDQFA"/>
<protein>
    <submittedName>
        <fullName evidence="3">CSON010455 protein</fullName>
    </submittedName>
</protein>
<feature type="coiled-coil region" evidence="1">
    <location>
        <begin position="73"/>
        <end position="135"/>
    </location>
</feature>
<feature type="coiled-coil region" evidence="1">
    <location>
        <begin position="229"/>
        <end position="337"/>
    </location>
</feature>
<evidence type="ECO:0000256" key="2">
    <source>
        <dbReference type="SAM" id="MobiDB-lite"/>
    </source>
</evidence>
<dbReference type="GO" id="GO:0097539">
    <property type="term" value="C:ciliary transition fiber"/>
    <property type="evidence" value="ECO:0007669"/>
    <property type="project" value="TreeGrafter"/>
</dbReference>
<feature type="region of interest" description="Disordered" evidence="2">
    <location>
        <begin position="492"/>
        <end position="530"/>
    </location>
</feature>
<dbReference type="GO" id="GO:0045202">
    <property type="term" value="C:synapse"/>
    <property type="evidence" value="ECO:0007669"/>
    <property type="project" value="GOC"/>
</dbReference>
<dbReference type="PANTHER" id="PTHR36170:SF1">
    <property type="entry name" value="CENTROSOMAL PROTEIN OF 89 KDA"/>
    <property type="match status" value="1"/>
</dbReference>
<dbReference type="GO" id="GO:0005814">
    <property type="term" value="C:centriole"/>
    <property type="evidence" value="ECO:0007669"/>
    <property type="project" value="InterPro"/>
</dbReference>
<feature type="region of interest" description="Disordered" evidence="2">
    <location>
        <begin position="22"/>
        <end position="44"/>
    </location>
</feature>
<sequence>MTSKIPVMTTRQGMFKQITDLDDNSEEKIIEPPRKEPPIKPLRGGEKKFIKSFTGNFTGKRSKSSEGYRITDKRNVKQLLQIKDDQIEKLVEKLSSLIEYNQQFAEENDRLISERTKLIEIVDDLNAKLKDLRAEECRECKKVCEELAHVRQSFEKCGKENIDLKNDVKMLKVLVYRLNIQIERYQEFYRQEKVKTDDKLFMIDFQKHSETSIEYSWGSINSGVLAPLLNAYEELINEKIDVISGYEREMSDFTGKLKNVLTENELLRKSVDDLQRSNEMWRQEKERLQAAADLYRNKADVQGKRADLGKEKLVEVIRVYEQKVQSQSLDIERLQEAYSRCKGELAGMKHLHEKPESVVDSLRECQKLFEELKQNHDKEKVSLTEDLNSLRENVEIQREKIEKLTEENRNLKSSLEKEKEAHIMLAEKYAGLKTNIVRIRQSKEMLRTRMKAVVAWGKSLEEGKGKVQANWNDLNQVETLLAQKQSQVNAMQAKHRSEVDELQRKLKNREETLHKILKEKTERKSKNKSK</sequence>
<evidence type="ECO:0000313" key="3">
    <source>
        <dbReference type="EMBL" id="SSX35599.1"/>
    </source>
</evidence>
<evidence type="ECO:0000256" key="1">
    <source>
        <dbReference type="SAM" id="Coils"/>
    </source>
</evidence>
<dbReference type="AlphaFoldDB" id="A0A336N203"/>
<dbReference type="GO" id="GO:0060271">
    <property type="term" value="P:cilium assembly"/>
    <property type="evidence" value="ECO:0007669"/>
    <property type="project" value="InterPro"/>
</dbReference>
<accession>A0A336N203</accession>